<dbReference type="Proteomes" id="UP000218160">
    <property type="component" value="Chromosome 2"/>
</dbReference>
<name>A0A291BB47_9GAMM</name>
<protein>
    <submittedName>
        <fullName evidence="1">Mobile element protein</fullName>
    </submittedName>
</protein>
<dbReference type="EMBL" id="CP020663">
    <property type="protein sequence ID" value="ATF10222.1"/>
    <property type="molecule type" value="Genomic_DNA"/>
</dbReference>
<accession>A0A291BB47</accession>
<gene>
    <name evidence="1" type="ORF">BTN50_1795</name>
</gene>
<keyword evidence="2" id="KW-1185">Reference proteome</keyword>
<dbReference type="KEGG" id="elux:BTN50_1795"/>
<dbReference type="AlphaFoldDB" id="A0A291BB47"/>
<reference evidence="2" key="1">
    <citation type="submission" date="2017-04" db="EMBL/GenBank/DDBJ databases">
        <title>Genome evolution of the luminous symbionts of deep sea anglerfish.</title>
        <authorList>
            <person name="Hendry T.A."/>
        </authorList>
    </citation>
    <scope>NUCLEOTIDE SEQUENCE [LARGE SCALE GENOMIC DNA]</scope>
</reference>
<evidence type="ECO:0000313" key="1">
    <source>
        <dbReference type="EMBL" id="ATF10222.1"/>
    </source>
</evidence>
<evidence type="ECO:0000313" key="2">
    <source>
        <dbReference type="Proteomes" id="UP000218160"/>
    </source>
</evidence>
<proteinExistence type="predicted"/>
<organism evidence="1 2">
    <name type="scientific">Candidatus Enterovibrio altilux</name>
    <dbReference type="NCBI Taxonomy" id="1927128"/>
    <lineage>
        <taxon>Bacteria</taxon>
        <taxon>Pseudomonadati</taxon>
        <taxon>Pseudomonadota</taxon>
        <taxon>Gammaproteobacteria</taxon>
        <taxon>Vibrionales</taxon>
        <taxon>Vibrionaceae</taxon>
        <taxon>Enterovibrio</taxon>
    </lineage>
</organism>
<sequence>MSLSCPHYLRISKRVKIVNVTFKTKNKRIIQHLTVDSAVSLA</sequence>